<protein>
    <recommendedName>
        <fullName evidence="4">Aromatic amino acid beta-eliminating lyase/threonine aldolase domain-containing protein</fullName>
    </recommendedName>
</protein>
<dbReference type="Pfam" id="PF01212">
    <property type="entry name" value="Beta_elim_lyase"/>
    <property type="match status" value="1"/>
</dbReference>
<organism evidence="5 6">
    <name type="scientific">Cylindrodendrum hubeiense</name>
    <dbReference type="NCBI Taxonomy" id="595255"/>
    <lineage>
        <taxon>Eukaryota</taxon>
        <taxon>Fungi</taxon>
        <taxon>Dikarya</taxon>
        <taxon>Ascomycota</taxon>
        <taxon>Pezizomycotina</taxon>
        <taxon>Sordariomycetes</taxon>
        <taxon>Hypocreomycetidae</taxon>
        <taxon>Hypocreales</taxon>
        <taxon>Nectriaceae</taxon>
        <taxon>Cylindrodendrum</taxon>
    </lineage>
</organism>
<evidence type="ECO:0000313" key="5">
    <source>
        <dbReference type="EMBL" id="KAF7555955.1"/>
    </source>
</evidence>
<dbReference type="Gene3D" id="3.40.640.10">
    <property type="entry name" value="Type I PLP-dependent aspartate aminotransferase-like (Major domain)"/>
    <property type="match status" value="1"/>
</dbReference>
<evidence type="ECO:0000259" key="4">
    <source>
        <dbReference type="Pfam" id="PF01212"/>
    </source>
</evidence>
<keyword evidence="6" id="KW-1185">Reference proteome</keyword>
<sequence length="347" mass="38092">MNFGSDNYAGAHSAITASLAKHATGYATPYSTSDLDLAVQRRFSTIFERDVAVFYVATGTASNSLALASFAKPGGIVLAHHEAHIVVDECGAPEYLSNQIRIVPVKGSHGKMDSAHLCKQAKRITGLDVHGGRLNAISVTQPTENGTVYSLEELETIAKIAIDHKVPLHMDGARFANGLVSLGCSPAEMTWKRGVDILSFGGTKNGCWCAEAVVIFDIEKAREFGFIQKRAAQLFSKSRFVSAQFEAYLENDLWIDLARHSNKMAADLADTFSHSLSSRLIRTPQANEVFVILEKNTIALLESNSVVFSIWPASDELEIRDDEQLCRFVTSFETTEDDINRFRSLII</sequence>
<evidence type="ECO:0000256" key="3">
    <source>
        <dbReference type="ARBA" id="ARBA00022898"/>
    </source>
</evidence>
<dbReference type="OrthoDB" id="10261951at2759"/>
<dbReference type="InterPro" id="IPR026273">
    <property type="entry name" value="Low_specificity_L-TA_bact"/>
</dbReference>
<comment type="similarity">
    <text evidence="2">Belongs to the threonine aldolase family.</text>
</comment>
<dbReference type="PANTHER" id="PTHR48097:SF5">
    <property type="entry name" value="LOW SPECIFICITY L-THREONINE ALDOLASE"/>
    <property type="match status" value="1"/>
</dbReference>
<name>A0A9P5HM92_9HYPO</name>
<evidence type="ECO:0000313" key="6">
    <source>
        <dbReference type="Proteomes" id="UP000722485"/>
    </source>
</evidence>
<reference evidence="5" key="1">
    <citation type="submission" date="2020-03" db="EMBL/GenBank/DDBJ databases">
        <title>Draft Genome Sequence of Cylindrodendrum hubeiense.</title>
        <authorList>
            <person name="Buettner E."/>
            <person name="Kellner H."/>
        </authorList>
    </citation>
    <scope>NUCLEOTIDE SEQUENCE</scope>
    <source>
        <strain evidence="5">IHI 201604</strain>
    </source>
</reference>
<evidence type="ECO:0000256" key="2">
    <source>
        <dbReference type="ARBA" id="ARBA00006966"/>
    </source>
</evidence>
<dbReference type="Proteomes" id="UP000722485">
    <property type="component" value="Unassembled WGS sequence"/>
</dbReference>
<gene>
    <name evidence="5" type="ORF">G7Z17_g1781</name>
</gene>
<keyword evidence="3" id="KW-0663">Pyridoxal phosphate</keyword>
<evidence type="ECO:0000256" key="1">
    <source>
        <dbReference type="ARBA" id="ARBA00001933"/>
    </source>
</evidence>
<dbReference type="InterPro" id="IPR015424">
    <property type="entry name" value="PyrdxlP-dep_Trfase"/>
</dbReference>
<comment type="cofactor">
    <cofactor evidence="1">
        <name>pyridoxal 5'-phosphate</name>
        <dbReference type="ChEBI" id="CHEBI:597326"/>
    </cofactor>
</comment>
<feature type="domain" description="Aromatic amino acid beta-eliminating lyase/threonine aldolase" evidence="4">
    <location>
        <begin position="3"/>
        <end position="294"/>
    </location>
</feature>
<dbReference type="InterPro" id="IPR015421">
    <property type="entry name" value="PyrdxlP-dep_Trfase_major"/>
</dbReference>
<dbReference type="AlphaFoldDB" id="A0A9P5HM92"/>
<accession>A0A9P5HM92</accession>
<dbReference type="PANTHER" id="PTHR48097">
    <property type="entry name" value="L-THREONINE ALDOLASE-RELATED"/>
    <property type="match status" value="1"/>
</dbReference>
<dbReference type="InterPro" id="IPR001597">
    <property type="entry name" value="ArAA_b-elim_lyase/Thr_aldolase"/>
</dbReference>
<dbReference type="SUPFAM" id="SSF53383">
    <property type="entry name" value="PLP-dependent transferases"/>
    <property type="match status" value="1"/>
</dbReference>
<comment type="caution">
    <text evidence="5">The sequence shown here is derived from an EMBL/GenBank/DDBJ whole genome shotgun (WGS) entry which is preliminary data.</text>
</comment>
<dbReference type="PIRSF" id="PIRSF038940">
    <property type="entry name" value="Low_specificity_LTA"/>
    <property type="match status" value="1"/>
</dbReference>
<dbReference type="GO" id="GO:0006567">
    <property type="term" value="P:L-threonine catabolic process"/>
    <property type="evidence" value="ECO:0007669"/>
    <property type="project" value="InterPro"/>
</dbReference>
<proteinExistence type="inferred from homology"/>
<dbReference type="InterPro" id="IPR015422">
    <property type="entry name" value="PyrdxlP-dep_Trfase_small"/>
</dbReference>
<dbReference type="Gene3D" id="3.90.1150.10">
    <property type="entry name" value="Aspartate Aminotransferase, domain 1"/>
    <property type="match status" value="1"/>
</dbReference>
<dbReference type="EMBL" id="JAANBB010000016">
    <property type="protein sequence ID" value="KAF7555955.1"/>
    <property type="molecule type" value="Genomic_DNA"/>
</dbReference>
<dbReference type="GO" id="GO:0004793">
    <property type="term" value="F:threonine aldolase activity"/>
    <property type="evidence" value="ECO:0007669"/>
    <property type="project" value="InterPro"/>
</dbReference>